<protein>
    <submittedName>
        <fullName evidence="1">Uncharacterized protein</fullName>
    </submittedName>
</protein>
<gene>
    <name evidence="1" type="ORF">ACFQMG_29165</name>
</gene>
<evidence type="ECO:0000313" key="2">
    <source>
        <dbReference type="Proteomes" id="UP001596435"/>
    </source>
</evidence>
<organism evidence="1 2">
    <name type="scientific">Kitasatospora paranensis</name>
    <dbReference type="NCBI Taxonomy" id="258053"/>
    <lineage>
        <taxon>Bacteria</taxon>
        <taxon>Bacillati</taxon>
        <taxon>Actinomycetota</taxon>
        <taxon>Actinomycetes</taxon>
        <taxon>Kitasatosporales</taxon>
        <taxon>Streptomycetaceae</taxon>
        <taxon>Kitasatospora</taxon>
    </lineage>
</organism>
<dbReference type="RefSeq" id="WP_100891586.1">
    <property type="nucleotide sequence ID" value="NZ_BAABKV010000001.1"/>
</dbReference>
<accession>A0ABW2G284</accession>
<keyword evidence="2" id="KW-1185">Reference proteome</keyword>
<comment type="caution">
    <text evidence="1">The sequence shown here is derived from an EMBL/GenBank/DDBJ whole genome shotgun (WGS) entry which is preliminary data.</text>
</comment>
<proteinExistence type="predicted"/>
<sequence length="78" mass="8272">MSELDPLLQQTHLTEAQAAGRACVSSTCETPGATLTVDEQLTVRVDGVVRVLPVRRCTPCSLKQRGYVVIASSDQGGT</sequence>
<evidence type="ECO:0000313" key="1">
    <source>
        <dbReference type="EMBL" id="MFC7183621.1"/>
    </source>
</evidence>
<name>A0ABW2G284_9ACTN</name>
<dbReference type="EMBL" id="JBHTAJ010000073">
    <property type="protein sequence ID" value="MFC7183621.1"/>
    <property type="molecule type" value="Genomic_DNA"/>
</dbReference>
<reference evidence="2" key="1">
    <citation type="journal article" date="2019" name="Int. J. Syst. Evol. Microbiol.">
        <title>The Global Catalogue of Microorganisms (GCM) 10K type strain sequencing project: providing services to taxonomists for standard genome sequencing and annotation.</title>
        <authorList>
            <consortium name="The Broad Institute Genomics Platform"/>
            <consortium name="The Broad Institute Genome Sequencing Center for Infectious Disease"/>
            <person name="Wu L."/>
            <person name="Ma J."/>
        </authorList>
    </citation>
    <scope>NUCLEOTIDE SEQUENCE [LARGE SCALE GENOMIC DNA]</scope>
    <source>
        <strain evidence="2">CGMCC 1.12859</strain>
    </source>
</reference>
<dbReference type="Proteomes" id="UP001596435">
    <property type="component" value="Unassembled WGS sequence"/>
</dbReference>